<feature type="transmembrane region" description="Helical" evidence="1">
    <location>
        <begin position="31"/>
        <end position="49"/>
    </location>
</feature>
<dbReference type="RefSeq" id="WP_015745969.1">
    <property type="nucleotide sequence ID" value="NC_013235.1"/>
</dbReference>
<proteinExistence type="predicted"/>
<keyword evidence="1" id="KW-0812">Transmembrane</keyword>
<accession>C8X877</accession>
<organism evidence="2 3">
    <name type="scientific">Nakamurella multipartita (strain ATCC 700099 / DSM 44233 / CIP 104796 / JCM 9543 / NBRC 105858 / Y-104)</name>
    <name type="common">Microsphaera multipartita</name>
    <dbReference type="NCBI Taxonomy" id="479431"/>
    <lineage>
        <taxon>Bacteria</taxon>
        <taxon>Bacillati</taxon>
        <taxon>Actinomycetota</taxon>
        <taxon>Actinomycetes</taxon>
        <taxon>Nakamurellales</taxon>
        <taxon>Nakamurellaceae</taxon>
        <taxon>Nakamurella</taxon>
    </lineage>
</organism>
<dbReference type="eggNOG" id="ENOG5032XQY">
    <property type="taxonomic scope" value="Bacteria"/>
</dbReference>
<protein>
    <submittedName>
        <fullName evidence="2">Uncharacterized protein</fullName>
    </submittedName>
</protein>
<sequence>MRIRTDDELRRVDARWLGPPRVSFPWPATRYVAYGVGFLVFLTVGWVFARFVEVSFWTMLYTLMITIGITGWVCKRIDDERPLSTLPAVLWAELGTPRHSPHEQPTTSTVSWVGLTFVLTDAVNADRRHPPGLLSIPSEPARPAMGRRLGLDPSRAVISDAA</sequence>
<gene>
    <name evidence="2" type="ordered locus">Namu_0638</name>
</gene>
<dbReference type="EMBL" id="CP001737">
    <property type="protein sequence ID" value="ACV77053.1"/>
    <property type="molecule type" value="Genomic_DNA"/>
</dbReference>
<keyword evidence="1" id="KW-1133">Transmembrane helix</keyword>
<dbReference type="Proteomes" id="UP000002218">
    <property type="component" value="Chromosome"/>
</dbReference>
<dbReference type="KEGG" id="nml:Namu_0638"/>
<dbReference type="STRING" id="479431.Namu_0638"/>
<dbReference type="InParanoid" id="C8X877"/>
<evidence type="ECO:0000313" key="3">
    <source>
        <dbReference type="Proteomes" id="UP000002218"/>
    </source>
</evidence>
<dbReference type="AlphaFoldDB" id="C8X877"/>
<keyword evidence="1" id="KW-0472">Membrane</keyword>
<reference evidence="2 3" key="2">
    <citation type="journal article" date="2010" name="Stand. Genomic Sci.">
        <title>Complete genome sequence of Nakamurella multipartita type strain (Y-104).</title>
        <authorList>
            <person name="Tice H."/>
            <person name="Mayilraj S."/>
            <person name="Sims D."/>
            <person name="Lapidus A."/>
            <person name="Nolan M."/>
            <person name="Lucas S."/>
            <person name="Glavina Del Rio T."/>
            <person name="Copeland A."/>
            <person name="Cheng J.F."/>
            <person name="Meincke L."/>
            <person name="Bruce D."/>
            <person name="Goodwin L."/>
            <person name="Pitluck S."/>
            <person name="Ivanova N."/>
            <person name="Mavromatis K."/>
            <person name="Ovchinnikova G."/>
            <person name="Pati A."/>
            <person name="Chen A."/>
            <person name="Palaniappan K."/>
            <person name="Land M."/>
            <person name="Hauser L."/>
            <person name="Chang Y.J."/>
            <person name="Jeffries C.D."/>
            <person name="Detter J.C."/>
            <person name="Brettin T."/>
            <person name="Rohde M."/>
            <person name="Goker M."/>
            <person name="Bristow J."/>
            <person name="Eisen J.A."/>
            <person name="Markowitz V."/>
            <person name="Hugenholtz P."/>
            <person name="Kyrpides N.C."/>
            <person name="Klenk H.P."/>
            <person name="Chen F."/>
        </authorList>
    </citation>
    <scope>NUCLEOTIDE SEQUENCE [LARGE SCALE GENOMIC DNA]</scope>
    <source>
        <strain evidence="3">ATCC 700099 / DSM 44233 / CIP 104796 / JCM 9543 / NBRC 105858 / Y-104</strain>
    </source>
</reference>
<evidence type="ECO:0000256" key="1">
    <source>
        <dbReference type="SAM" id="Phobius"/>
    </source>
</evidence>
<evidence type="ECO:0000313" key="2">
    <source>
        <dbReference type="EMBL" id="ACV77053.1"/>
    </source>
</evidence>
<keyword evidence="3" id="KW-1185">Reference proteome</keyword>
<dbReference type="HOGENOM" id="CLU_1633612_0_0_11"/>
<name>C8X877_NAKMY</name>
<reference evidence="3" key="1">
    <citation type="submission" date="2009-09" db="EMBL/GenBank/DDBJ databases">
        <title>The complete genome of Nakamurella multipartita DSM 44233.</title>
        <authorList>
            <consortium name="US DOE Joint Genome Institute (JGI-PGF)"/>
            <person name="Lucas S."/>
            <person name="Copeland A."/>
            <person name="Lapidus A."/>
            <person name="Glavina del Rio T."/>
            <person name="Dalin E."/>
            <person name="Tice H."/>
            <person name="Bruce D."/>
            <person name="Goodwin L."/>
            <person name="Pitluck S."/>
            <person name="Kyrpides N."/>
            <person name="Mavromatis K."/>
            <person name="Ivanova N."/>
            <person name="Ovchinnikova G."/>
            <person name="Sims D."/>
            <person name="Meincke L."/>
            <person name="Brettin T."/>
            <person name="Detter J.C."/>
            <person name="Han C."/>
            <person name="Larimer F."/>
            <person name="Land M."/>
            <person name="Hauser L."/>
            <person name="Markowitz V."/>
            <person name="Cheng J.-F."/>
            <person name="Hugenholtz P."/>
            <person name="Woyke T."/>
            <person name="Wu D."/>
            <person name="Klenk H.-P."/>
            <person name="Eisen J.A."/>
        </authorList>
    </citation>
    <scope>NUCLEOTIDE SEQUENCE [LARGE SCALE GENOMIC DNA]</scope>
    <source>
        <strain evidence="3">ATCC 700099 / DSM 44233 / CIP 104796 / JCM 9543 / NBRC 105858 / Y-104</strain>
    </source>
</reference>
<dbReference type="OrthoDB" id="4481052at2"/>
<feature type="transmembrane region" description="Helical" evidence="1">
    <location>
        <begin position="55"/>
        <end position="74"/>
    </location>
</feature>